<gene>
    <name evidence="7" type="ordered locus">swp_2374</name>
</gene>
<feature type="transmembrane region" description="Helical" evidence="5">
    <location>
        <begin position="136"/>
        <end position="153"/>
    </location>
</feature>
<dbReference type="InterPro" id="IPR023826">
    <property type="entry name" value="Rhom-like_SP_proteobac"/>
</dbReference>
<keyword evidence="8" id="KW-1185">Reference proteome</keyword>
<dbReference type="EMBL" id="CP000472">
    <property type="protein sequence ID" value="ACJ29118.1"/>
    <property type="molecule type" value="Genomic_DNA"/>
</dbReference>
<keyword evidence="2 5" id="KW-0812">Transmembrane</keyword>
<accession>B8CM61</accession>
<keyword evidence="4 5" id="KW-0472">Membrane</keyword>
<dbReference type="eggNOG" id="COG0705">
    <property type="taxonomic scope" value="Bacteria"/>
</dbReference>
<protein>
    <submittedName>
        <fullName evidence="7">Rhomboid-like protein</fullName>
    </submittedName>
</protein>
<dbReference type="STRING" id="225849.swp_2374"/>
<dbReference type="NCBIfam" id="TIGR03902">
    <property type="entry name" value="rhom_GG_sort"/>
    <property type="match status" value="1"/>
</dbReference>
<feature type="transmembrane region" description="Helical" evidence="5">
    <location>
        <begin position="12"/>
        <end position="30"/>
    </location>
</feature>
<keyword evidence="3 5" id="KW-1133">Transmembrane helix</keyword>
<feature type="domain" description="Peptidase S54 rhomboid" evidence="6">
    <location>
        <begin position="44"/>
        <end position="186"/>
    </location>
</feature>
<dbReference type="GO" id="GO:0016020">
    <property type="term" value="C:membrane"/>
    <property type="evidence" value="ECO:0007669"/>
    <property type="project" value="UniProtKB-SubCell"/>
</dbReference>
<dbReference type="Pfam" id="PF01694">
    <property type="entry name" value="Rhomboid"/>
    <property type="match status" value="1"/>
</dbReference>
<feature type="transmembrane region" description="Helical" evidence="5">
    <location>
        <begin position="84"/>
        <end position="104"/>
    </location>
</feature>
<evidence type="ECO:0000256" key="4">
    <source>
        <dbReference type="ARBA" id="ARBA00023136"/>
    </source>
</evidence>
<dbReference type="HOGENOM" id="CLU_108530_1_0_6"/>
<evidence type="ECO:0000313" key="8">
    <source>
        <dbReference type="Proteomes" id="UP000000753"/>
    </source>
</evidence>
<dbReference type="AlphaFoldDB" id="B8CM61"/>
<organism evidence="7 8">
    <name type="scientific">Shewanella piezotolerans (strain WP3 / JCM 13877)</name>
    <dbReference type="NCBI Taxonomy" id="225849"/>
    <lineage>
        <taxon>Bacteria</taxon>
        <taxon>Pseudomonadati</taxon>
        <taxon>Pseudomonadota</taxon>
        <taxon>Gammaproteobacteria</taxon>
        <taxon>Alteromonadales</taxon>
        <taxon>Shewanellaceae</taxon>
        <taxon>Shewanella</taxon>
    </lineage>
</organism>
<dbReference type="InterPro" id="IPR022764">
    <property type="entry name" value="Peptidase_S54_rhomboid_dom"/>
</dbReference>
<feature type="transmembrane region" description="Helical" evidence="5">
    <location>
        <begin position="59"/>
        <end position="77"/>
    </location>
</feature>
<dbReference type="SUPFAM" id="SSF144091">
    <property type="entry name" value="Rhomboid-like"/>
    <property type="match status" value="1"/>
</dbReference>
<dbReference type="InterPro" id="IPR050925">
    <property type="entry name" value="Rhomboid_protease_S54"/>
</dbReference>
<feature type="transmembrane region" description="Helical" evidence="5">
    <location>
        <begin position="110"/>
        <end position="129"/>
    </location>
</feature>
<name>B8CM61_SHEPW</name>
<dbReference type="GO" id="GO:0004252">
    <property type="term" value="F:serine-type endopeptidase activity"/>
    <property type="evidence" value="ECO:0007669"/>
    <property type="project" value="InterPro"/>
</dbReference>
<dbReference type="PANTHER" id="PTHR43731">
    <property type="entry name" value="RHOMBOID PROTEASE"/>
    <property type="match status" value="1"/>
</dbReference>
<evidence type="ECO:0000313" key="7">
    <source>
        <dbReference type="EMBL" id="ACJ29118.1"/>
    </source>
</evidence>
<reference evidence="7 8" key="1">
    <citation type="journal article" date="2008" name="PLoS ONE">
        <title>Environmental adaptation: genomic analysis of the piezotolerant and psychrotolerant deep-sea iron reducing bacterium Shewanella piezotolerans WP3.</title>
        <authorList>
            <person name="Wang F."/>
            <person name="Wang J."/>
            <person name="Jian H."/>
            <person name="Zhang B."/>
            <person name="Li S."/>
            <person name="Wang F."/>
            <person name="Zeng X."/>
            <person name="Gao L."/>
            <person name="Bartlett D.H."/>
            <person name="Yu J."/>
            <person name="Hu S."/>
            <person name="Xiao X."/>
        </authorList>
    </citation>
    <scope>NUCLEOTIDE SEQUENCE [LARGE SCALE GENOMIC DNA]</scope>
    <source>
        <strain evidence="8">WP3 / JCM 13877</strain>
    </source>
</reference>
<dbReference type="Gene3D" id="1.20.1540.10">
    <property type="entry name" value="Rhomboid-like"/>
    <property type="match status" value="1"/>
</dbReference>
<evidence type="ECO:0000256" key="1">
    <source>
        <dbReference type="ARBA" id="ARBA00004141"/>
    </source>
</evidence>
<dbReference type="Proteomes" id="UP000000753">
    <property type="component" value="Chromosome"/>
</dbReference>
<sequence>MYRITPMVKSPYFVVILVSLLCILLFSLGLDDALAYRRDNIFEGQWWRLISGNFLHTNIWHLAMNLAGLWVIVLLFEQHYSAKMLTILILTLGLLQGLALLMFFPNTLGYVGLSGLLHGLFVFGAVLDISKGLKTGYLLTLGVILKVLYEQTFGASHEVTSLIGARVATEAHLIGVVSGFICLAYLYGVNHVKSNR</sequence>
<feature type="transmembrane region" description="Helical" evidence="5">
    <location>
        <begin position="173"/>
        <end position="190"/>
    </location>
</feature>
<dbReference type="InterPro" id="IPR035952">
    <property type="entry name" value="Rhomboid-like_sf"/>
</dbReference>
<evidence type="ECO:0000256" key="5">
    <source>
        <dbReference type="SAM" id="Phobius"/>
    </source>
</evidence>
<evidence type="ECO:0000256" key="3">
    <source>
        <dbReference type="ARBA" id="ARBA00022989"/>
    </source>
</evidence>
<evidence type="ECO:0000256" key="2">
    <source>
        <dbReference type="ARBA" id="ARBA00022692"/>
    </source>
</evidence>
<dbReference type="PANTHER" id="PTHR43731:SF16">
    <property type="entry name" value="RHOMBOSORTASE"/>
    <property type="match status" value="1"/>
</dbReference>
<comment type="subcellular location">
    <subcellularLocation>
        <location evidence="1">Membrane</location>
        <topology evidence="1">Multi-pass membrane protein</topology>
    </subcellularLocation>
</comment>
<proteinExistence type="predicted"/>
<dbReference type="KEGG" id="swp:swp_2374"/>
<evidence type="ECO:0000259" key="6">
    <source>
        <dbReference type="Pfam" id="PF01694"/>
    </source>
</evidence>